<dbReference type="GO" id="GO:0020037">
    <property type="term" value="F:heme binding"/>
    <property type="evidence" value="ECO:0007669"/>
    <property type="project" value="InterPro"/>
</dbReference>
<dbReference type="AlphaFoldDB" id="A0A183EE91"/>
<reference evidence="3" key="1">
    <citation type="submission" date="2016-06" db="UniProtKB">
        <authorList>
            <consortium name="WormBaseParasite"/>
        </authorList>
    </citation>
    <scope>IDENTIFICATION</scope>
</reference>
<evidence type="ECO:0000313" key="3">
    <source>
        <dbReference type="WBParaSite" id="GPUH_0001930701-mRNA-1"/>
    </source>
</evidence>
<dbReference type="Proteomes" id="UP000271098">
    <property type="component" value="Unassembled WGS sequence"/>
</dbReference>
<evidence type="ECO:0000313" key="1">
    <source>
        <dbReference type="EMBL" id="VDN33520.1"/>
    </source>
</evidence>
<sequence length="90" mass="10490">MDGEPATKSTNRDLAKLDEHEKTMIRRSWNELMRDVEKSALEIFQMIFERAPEAKEHFLAYFLIQIDDKLVLTYASADARLRAPSVLLYS</sequence>
<accession>A0A183EE91</accession>
<dbReference type="Gene3D" id="1.10.490.10">
    <property type="entry name" value="Globins"/>
    <property type="match status" value="1"/>
</dbReference>
<dbReference type="OrthoDB" id="436496at2759"/>
<dbReference type="SUPFAM" id="SSF46458">
    <property type="entry name" value="Globin-like"/>
    <property type="match status" value="1"/>
</dbReference>
<dbReference type="WBParaSite" id="GPUH_0001930701-mRNA-1">
    <property type="protein sequence ID" value="GPUH_0001930701-mRNA-1"/>
    <property type="gene ID" value="GPUH_0001930701"/>
</dbReference>
<protein>
    <submittedName>
        <fullName evidence="3">GLOBIN domain-containing protein</fullName>
    </submittedName>
</protein>
<gene>
    <name evidence="1" type="ORF">GPUH_LOCUS19282</name>
</gene>
<name>A0A183EE91_9BILA</name>
<organism evidence="3">
    <name type="scientific">Gongylonema pulchrum</name>
    <dbReference type="NCBI Taxonomy" id="637853"/>
    <lineage>
        <taxon>Eukaryota</taxon>
        <taxon>Metazoa</taxon>
        <taxon>Ecdysozoa</taxon>
        <taxon>Nematoda</taxon>
        <taxon>Chromadorea</taxon>
        <taxon>Rhabditida</taxon>
        <taxon>Spirurina</taxon>
        <taxon>Spiruromorpha</taxon>
        <taxon>Spiruroidea</taxon>
        <taxon>Gongylonematidae</taxon>
        <taxon>Gongylonema</taxon>
    </lineage>
</organism>
<reference evidence="1 2" key="2">
    <citation type="submission" date="2018-11" db="EMBL/GenBank/DDBJ databases">
        <authorList>
            <consortium name="Pathogen Informatics"/>
        </authorList>
    </citation>
    <scope>NUCLEOTIDE SEQUENCE [LARGE SCALE GENOMIC DNA]</scope>
</reference>
<evidence type="ECO:0000313" key="2">
    <source>
        <dbReference type="Proteomes" id="UP000271098"/>
    </source>
</evidence>
<dbReference type="InterPro" id="IPR012292">
    <property type="entry name" value="Globin/Proto"/>
</dbReference>
<proteinExistence type="predicted"/>
<dbReference type="InterPro" id="IPR009050">
    <property type="entry name" value="Globin-like_sf"/>
</dbReference>
<dbReference type="EMBL" id="UYRT01088245">
    <property type="protein sequence ID" value="VDN33520.1"/>
    <property type="molecule type" value="Genomic_DNA"/>
</dbReference>
<dbReference type="GO" id="GO:0019825">
    <property type="term" value="F:oxygen binding"/>
    <property type="evidence" value="ECO:0007669"/>
    <property type="project" value="InterPro"/>
</dbReference>
<keyword evidence="2" id="KW-1185">Reference proteome</keyword>